<comment type="caution">
    <text evidence="1">The sequence shown here is derived from an EMBL/GenBank/DDBJ whole genome shotgun (WGS) entry which is preliminary data.</text>
</comment>
<dbReference type="EMBL" id="CM041546">
    <property type="protein sequence ID" value="KAI3360993.1"/>
    <property type="molecule type" value="Genomic_DNA"/>
</dbReference>
<dbReference type="Proteomes" id="UP000831701">
    <property type="component" value="Chromosome 16"/>
</dbReference>
<sequence length="1159" mass="127660">MERGSDRVSSAGMFILGLLSVLWPAPNGVWSFNLYAEHPTVYKGPGGSYFGYSVDFYQATTDSNTISVLVGAPKANTSQPGVVEAGAVYYCPWPGRPDSCRQIPFDNSNNRMIKVNGTREPLEFKSHQWFGASVRSHKGKVVACAPLYHWRTVKLSGEKDPVGTCYVAVQNFSAYAEYSPCRTNDPDPEGQGFCQAGFSVDFTKEGMLVVGGPGSFYWQGNCNNSMKNLYLVSLLQVFFQLFLCQLRVLAFHWEGCGVSLALCIFHLEHAVRLQQVSIAEGSGAPIMGSELKPLSMNRCQVMTAGIAEILNGYSLKAVLRRVPGEKHTRAAEDTHDDSYLGYSVAVGEFTGDSEQAGTLQCRLKHCMLAVRGVIGADSWSTEGCSELWIRKYERASTLNKSHTRTFIQSLISNSIVTERSQAQVAMINSTNLTFIQNFTGEQMASYFGYSVAVTDLNGDGTDDVLVGAPLYMEREMESKPRECMNLFPLYLSAYMGLLFSDVAVGCPFGGEDRGGRVLIFNGNRDVSTQGLMLSQELRAAWTPSGSLPGYGFTLRGGQDLDNNQYPDLIVGAFGAGEVSVYRSRAVVSVEAEMILTPRILNPDDRQCHLPETDIMVTCLKVDVCAAVSGVGIPSSVDLRAELQLDWLKGTRGGVKRVLFLDTQQPQRTGLLTLSHNRPRACLSYTIFLREEDDFRDKLTPISLALNYSLAPPSRSENLPPVLNHYSSTFLQEHAYILLDCGDDNICIPDLQLSASMDQSELVIGDDNLVMLTITAVNRGEGAYETELHTLIPPEADYIGVERKVESLSQLNCEYKMVNESRMVVCDLGNPMVAGTELSVGLRFAVQRLEDAGPKISFELQIHSSNKDNSDSNPVSLNLSIAARAQLDLRGVSHPSQVVLPFPRWEPKEKPVKEDDVGPQVTHIYELHNSGPSSIREAELQVGWPSRFRDENLLYAMEIQTDGPVSCRTNTSLNPLGLQISSLQDTPELLGFLRNTSAPPHRHKRAVTAAQSYSGKTLNCTNISCLRIMCVVGRLDRGKSAVVKIRSRLWAHTFLQRRNDPYILNSTVSFVVMAMPYRIQPSTLPQHTTSMGTLVLWGTPDVSFAVPLWVIILAILLGLLVLAVLTLAMWKCGFFDRARPPADNDVSDQEQLTSDQTGDA</sequence>
<protein>
    <submittedName>
        <fullName evidence="1">Uncharacterized protein</fullName>
    </submittedName>
</protein>
<evidence type="ECO:0000313" key="1">
    <source>
        <dbReference type="EMBL" id="KAI3360993.1"/>
    </source>
</evidence>
<reference evidence="1" key="1">
    <citation type="submission" date="2022-04" db="EMBL/GenBank/DDBJ databases">
        <title>Jade perch genome.</title>
        <authorList>
            <person name="Chao B."/>
        </authorList>
    </citation>
    <scope>NUCLEOTIDE SEQUENCE</scope>
    <source>
        <strain evidence="1">CB-2022</strain>
    </source>
</reference>
<evidence type="ECO:0000313" key="2">
    <source>
        <dbReference type="Proteomes" id="UP000831701"/>
    </source>
</evidence>
<name>A0ACB8VZJ3_9TELE</name>
<accession>A0ACB8VZJ3</accession>
<organism evidence="1 2">
    <name type="scientific">Scortum barcoo</name>
    <name type="common">barcoo grunter</name>
    <dbReference type="NCBI Taxonomy" id="214431"/>
    <lineage>
        <taxon>Eukaryota</taxon>
        <taxon>Metazoa</taxon>
        <taxon>Chordata</taxon>
        <taxon>Craniata</taxon>
        <taxon>Vertebrata</taxon>
        <taxon>Euteleostomi</taxon>
        <taxon>Actinopterygii</taxon>
        <taxon>Neopterygii</taxon>
        <taxon>Teleostei</taxon>
        <taxon>Neoteleostei</taxon>
        <taxon>Acanthomorphata</taxon>
        <taxon>Eupercaria</taxon>
        <taxon>Centrarchiformes</taxon>
        <taxon>Terapontoidei</taxon>
        <taxon>Terapontidae</taxon>
        <taxon>Scortum</taxon>
    </lineage>
</organism>
<proteinExistence type="predicted"/>
<keyword evidence="2" id="KW-1185">Reference proteome</keyword>
<gene>
    <name evidence="1" type="ORF">L3Q82_013194</name>
</gene>